<gene>
    <name evidence="2" type="ORF">LCGC14_1979220</name>
</gene>
<dbReference type="InterPro" id="IPR036597">
    <property type="entry name" value="Fido-like_dom_sf"/>
</dbReference>
<evidence type="ECO:0000313" key="2">
    <source>
        <dbReference type="EMBL" id="KKL82991.1"/>
    </source>
</evidence>
<organism evidence="2">
    <name type="scientific">marine sediment metagenome</name>
    <dbReference type="NCBI Taxonomy" id="412755"/>
    <lineage>
        <taxon>unclassified sequences</taxon>
        <taxon>metagenomes</taxon>
        <taxon>ecological metagenomes</taxon>
    </lineage>
</organism>
<dbReference type="Pfam" id="PF02661">
    <property type="entry name" value="Fic"/>
    <property type="match status" value="1"/>
</dbReference>
<dbReference type="InterPro" id="IPR040198">
    <property type="entry name" value="Fido_containing"/>
</dbReference>
<reference evidence="2" key="1">
    <citation type="journal article" date="2015" name="Nature">
        <title>Complex archaea that bridge the gap between prokaryotes and eukaryotes.</title>
        <authorList>
            <person name="Spang A."/>
            <person name="Saw J.H."/>
            <person name="Jorgensen S.L."/>
            <person name="Zaremba-Niedzwiedzka K."/>
            <person name="Martijn J."/>
            <person name="Lind A.E."/>
            <person name="van Eijk R."/>
            <person name="Schleper C."/>
            <person name="Guy L."/>
            <person name="Ettema T.J."/>
        </authorList>
    </citation>
    <scope>NUCLEOTIDE SEQUENCE</scope>
</reference>
<comment type="caution">
    <text evidence="2">The sequence shown here is derived from an EMBL/GenBank/DDBJ whole genome shotgun (WGS) entry which is preliminary data.</text>
</comment>
<name>A0A0F9FXM4_9ZZZZ</name>
<dbReference type="PROSITE" id="PS51459">
    <property type="entry name" value="FIDO"/>
    <property type="match status" value="1"/>
</dbReference>
<dbReference type="PANTHER" id="PTHR13504:SF38">
    <property type="entry name" value="FIDO DOMAIN-CONTAINING PROTEIN"/>
    <property type="match status" value="1"/>
</dbReference>
<dbReference type="InterPro" id="IPR003812">
    <property type="entry name" value="Fido"/>
</dbReference>
<dbReference type="SUPFAM" id="SSF140931">
    <property type="entry name" value="Fic-like"/>
    <property type="match status" value="1"/>
</dbReference>
<proteinExistence type="predicted"/>
<evidence type="ECO:0000259" key="1">
    <source>
        <dbReference type="PROSITE" id="PS51459"/>
    </source>
</evidence>
<protein>
    <recommendedName>
        <fullName evidence="1">Fido domain-containing protein</fullName>
    </recommendedName>
</protein>
<feature type="domain" description="Fido" evidence="1">
    <location>
        <begin position="50"/>
        <end position="201"/>
    </location>
</feature>
<dbReference type="EMBL" id="LAZR01022116">
    <property type="protein sequence ID" value="KKL82991.1"/>
    <property type="molecule type" value="Genomic_DNA"/>
</dbReference>
<accession>A0A0F9FXM4</accession>
<sequence>TLTEDEVMAHLEGRLELPPSREYLRKEVDNILKGCNLIQNRLSAGASAEISFEEICEYNRIVLEGLTLEEHIIPGKVRTYSVGVPGYKGAPAKDCEFLLAKLCDWLNSSTFSDSISPLALAILKSIIAHLYIAWIHPFGDGNGRAARMLELKILLSSGVPAPASHLLSDHYNLTRAEYYRQLVVSSKSGGNVMPFIKYALQGFVDELKNQIDEIRKQHFEVAWHDYVHDQFREKTGTVNERRRRVVLDLSKIKEPVHLTKIPELSPRLAKFYSGKTLITIRRDIKELVRMGLVKWDHAGISANSSSVLSFLPFRKNND</sequence>
<feature type="non-terminal residue" evidence="2">
    <location>
        <position position="1"/>
    </location>
</feature>
<dbReference type="AlphaFoldDB" id="A0A0F9FXM4"/>
<dbReference type="Gene3D" id="1.10.3290.10">
    <property type="entry name" value="Fido-like domain"/>
    <property type="match status" value="1"/>
</dbReference>
<dbReference type="PANTHER" id="PTHR13504">
    <property type="entry name" value="FIDO DOMAIN-CONTAINING PROTEIN DDB_G0283145"/>
    <property type="match status" value="1"/>
</dbReference>